<feature type="domain" description="RNase H type-1" evidence="9">
    <location>
        <begin position="69"/>
        <end position="223"/>
    </location>
</feature>
<dbReference type="Pfam" id="PF00075">
    <property type="entry name" value="RNase_H"/>
    <property type="match status" value="1"/>
</dbReference>
<dbReference type="Gene3D" id="3.30.420.10">
    <property type="entry name" value="Ribonuclease H-like superfamily/Ribonuclease H"/>
    <property type="match status" value="1"/>
</dbReference>
<evidence type="ECO:0000256" key="8">
    <source>
        <dbReference type="SAM" id="MobiDB-lite"/>
    </source>
</evidence>
<evidence type="ECO:0000256" key="6">
    <source>
        <dbReference type="ARBA" id="ARBA00022759"/>
    </source>
</evidence>
<dbReference type="SUPFAM" id="SSF53098">
    <property type="entry name" value="Ribonuclease H-like"/>
    <property type="match status" value="1"/>
</dbReference>
<evidence type="ECO:0000256" key="3">
    <source>
        <dbReference type="ARBA" id="ARBA00012180"/>
    </source>
</evidence>
<comment type="caution">
    <text evidence="10">The sequence shown here is derived from an EMBL/GenBank/DDBJ whole genome shotgun (WGS) entry which is preliminary data.</text>
</comment>
<keyword evidence="4" id="KW-0540">Nuclease</keyword>
<dbReference type="PANTHER" id="PTHR10642">
    <property type="entry name" value="RIBONUCLEASE H1"/>
    <property type="match status" value="1"/>
</dbReference>
<evidence type="ECO:0000256" key="7">
    <source>
        <dbReference type="ARBA" id="ARBA00022801"/>
    </source>
</evidence>
<gene>
    <name evidence="10" type="ORF">H2201_005652</name>
</gene>
<dbReference type="PROSITE" id="PS50879">
    <property type="entry name" value="RNASE_H_1"/>
    <property type="match status" value="1"/>
</dbReference>
<protein>
    <recommendedName>
        <fullName evidence="3">ribonuclease H</fullName>
        <ecNumber evidence="3">3.1.26.4</ecNumber>
    </recommendedName>
</protein>
<dbReference type="EC" id="3.1.26.4" evidence="3"/>
<comment type="catalytic activity">
    <reaction evidence="1">
        <text>Endonucleolytic cleavage to 5'-phosphomonoester.</text>
        <dbReference type="EC" id="3.1.26.4"/>
    </reaction>
</comment>
<keyword evidence="6" id="KW-0255">Endonuclease</keyword>
<evidence type="ECO:0000256" key="4">
    <source>
        <dbReference type="ARBA" id="ARBA00022722"/>
    </source>
</evidence>
<dbReference type="EMBL" id="JAPDRL010000043">
    <property type="protein sequence ID" value="KAJ9663444.1"/>
    <property type="molecule type" value="Genomic_DNA"/>
</dbReference>
<keyword evidence="11" id="KW-1185">Reference proteome</keyword>
<evidence type="ECO:0000259" key="9">
    <source>
        <dbReference type="PROSITE" id="PS50879"/>
    </source>
</evidence>
<evidence type="ECO:0000313" key="10">
    <source>
        <dbReference type="EMBL" id="KAJ9663444.1"/>
    </source>
</evidence>
<proteinExistence type="inferred from homology"/>
<dbReference type="InterPro" id="IPR002156">
    <property type="entry name" value="RNaseH_domain"/>
</dbReference>
<evidence type="ECO:0000256" key="5">
    <source>
        <dbReference type="ARBA" id="ARBA00022723"/>
    </source>
</evidence>
<dbReference type="PANTHER" id="PTHR10642:SF26">
    <property type="entry name" value="RIBONUCLEASE H1"/>
    <property type="match status" value="1"/>
</dbReference>
<dbReference type="Proteomes" id="UP001172684">
    <property type="component" value="Unassembled WGS sequence"/>
</dbReference>
<feature type="region of interest" description="Disordered" evidence="8">
    <location>
        <begin position="1"/>
        <end position="27"/>
    </location>
</feature>
<sequence length="256" mass="28648">MEEGTIQGSDCIHPPPLSPAQQGSRKSLPFERYGEDANLLLLEHLCPEWTKISCPDMEPCEDCGRRPAHANEISIAIDGTCRNNGNPHARAAMAVFVAFYSEYNVGKVMSHPTPTSQQAELYAGIIALEQGIAIKKNGMQDLMTLVIKTDSDYLYKGMTEYIFKWKDNGYRNSRGKSVTNATLFKRMEELTVQLEGLGVSVLFWPVPRAFNFIPDILANAALDRTTVDDAYDEISEKNYSLGPRRCGKIKEKYDVN</sequence>
<evidence type="ECO:0000256" key="1">
    <source>
        <dbReference type="ARBA" id="ARBA00000077"/>
    </source>
</evidence>
<name>A0ABQ9NQ36_9PEZI</name>
<keyword evidence="5" id="KW-0479">Metal-binding</keyword>
<dbReference type="CDD" id="cd13934">
    <property type="entry name" value="RNase_H_Dikarya_like"/>
    <property type="match status" value="1"/>
</dbReference>
<keyword evidence="7" id="KW-0378">Hydrolase</keyword>
<comment type="similarity">
    <text evidence="2">Belongs to the RNase H family.</text>
</comment>
<reference evidence="10" key="1">
    <citation type="submission" date="2022-10" db="EMBL/GenBank/DDBJ databases">
        <title>Culturing micro-colonial fungi from biological soil crusts in the Mojave desert and describing Neophaeococcomyces mojavensis, and introducing the new genera and species Taxawa tesnikishii.</title>
        <authorList>
            <person name="Kurbessoian T."/>
            <person name="Stajich J.E."/>
        </authorList>
    </citation>
    <scope>NUCLEOTIDE SEQUENCE</scope>
    <source>
        <strain evidence="10">TK_1</strain>
    </source>
</reference>
<dbReference type="InterPro" id="IPR012337">
    <property type="entry name" value="RNaseH-like_sf"/>
</dbReference>
<evidence type="ECO:0000256" key="2">
    <source>
        <dbReference type="ARBA" id="ARBA00005300"/>
    </source>
</evidence>
<accession>A0ABQ9NQ36</accession>
<evidence type="ECO:0000313" key="11">
    <source>
        <dbReference type="Proteomes" id="UP001172684"/>
    </source>
</evidence>
<organism evidence="10 11">
    <name type="scientific">Coniosporium apollinis</name>
    <dbReference type="NCBI Taxonomy" id="61459"/>
    <lineage>
        <taxon>Eukaryota</taxon>
        <taxon>Fungi</taxon>
        <taxon>Dikarya</taxon>
        <taxon>Ascomycota</taxon>
        <taxon>Pezizomycotina</taxon>
        <taxon>Dothideomycetes</taxon>
        <taxon>Dothideomycetes incertae sedis</taxon>
        <taxon>Coniosporium</taxon>
    </lineage>
</organism>
<dbReference type="InterPro" id="IPR036397">
    <property type="entry name" value="RNaseH_sf"/>
</dbReference>
<dbReference type="InterPro" id="IPR050092">
    <property type="entry name" value="RNase_H"/>
</dbReference>